<reference evidence="1" key="2">
    <citation type="journal article" date="2014" name="ISME J.">
        <title>Microbial stratification in low pH oxic and suboxic macroscopic growths along an acid mine drainage.</title>
        <authorList>
            <person name="Mendez-Garcia C."/>
            <person name="Mesa V."/>
            <person name="Sprenger R.R."/>
            <person name="Richter M."/>
            <person name="Diez M.S."/>
            <person name="Solano J."/>
            <person name="Bargiela R."/>
            <person name="Golyshina O.V."/>
            <person name="Manteca A."/>
            <person name="Ramos J.L."/>
            <person name="Gallego J.R."/>
            <person name="Llorente I."/>
            <person name="Martins Dos Santos V.A."/>
            <person name="Jensen O.N."/>
            <person name="Pelaez A.I."/>
            <person name="Sanchez J."/>
            <person name="Ferrer M."/>
        </authorList>
    </citation>
    <scope>NUCLEOTIDE SEQUENCE</scope>
</reference>
<dbReference type="Gene3D" id="3.10.20.30">
    <property type="match status" value="1"/>
</dbReference>
<comment type="caution">
    <text evidence="1">The sequence shown here is derived from an EMBL/GenBank/DDBJ whole genome shotgun (WGS) entry which is preliminary data.</text>
</comment>
<dbReference type="EMBL" id="AUZX01012420">
    <property type="protein sequence ID" value="EQD39351.1"/>
    <property type="molecule type" value="Genomic_DNA"/>
</dbReference>
<organism evidence="1">
    <name type="scientific">mine drainage metagenome</name>
    <dbReference type="NCBI Taxonomy" id="410659"/>
    <lineage>
        <taxon>unclassified sequences</taxon>
        <taxon>metagenomes</taxon>
        <taxon>ecological metagenomes</taxon>
    </lineage>
</organism>
<dbReference type="InterPro" id="IPR016155">
    <property type="entry name" value="Mopterin_synth/thiamin_S_b"/>
</dbReference>
<dbReference type="SUPFAM" id="SSF54285">
    <property type="entry name" value="MoaD/ThiS"/>
    <property type="match status" value="1"/>
</dbReference>
<dbReference type="InterPro" id="IPR012675">
    <property type="entry name" value="Beta-grasp_dom_sf"/>
</dbReference>
<protein>
    <recommendedName>
        <fullName evidence="2">ThiS family protein</fullName>
    </recommendedName>
</protein>
<proteinExistence type="predicted"/>
<sequence>MIRIIGRKSDKRDLKESSRLSDIMQTMLISNERFIALINGSPATSDDIVSPDDDLVFLEVFSGG</sequence>
<evidence type="ECO:0000313" key="1">
    <source>
        <dbReference type="EMBL" id="EQD39351.1"/>
    </source>
</evidence>
<reference evidence="1" key="1">
    <citation type="submission" date="2013-08" db="EMBL/GenBank/DDBJ databases">
        <authorList>
            <person name="Mendez C."/>
            <person name="Richter M."/>
            <person name="Ferrer M."/>
            <person name="Sanchez J."/>
        </authorList>
    </citation>
    <scope>NUCLEOTIDE SEQUENCE</scope>
</reference>
<name>T0YUQ2_9ZZZZ</name>
<evidence type="ECO:0008006" key="2">
    <source>
        <dbReference type="Google" id="ProtNLM"/>
    </source>
</evidence>
<accession>T0YUQ2</accession>
<dbReference type="AlphaFoldDB" id="T0YUQ2"/>
<gene>
    <name evidence="1" type="ORF">B1A_16892</name>
</gene>